<keyword evidence="2" id="KW-0067">ATP-binding</keyword>
<dbReference type="InterPro" id="IPR043129">
    <property type="entry name" value="ATPase_NBD"/>
</dbReference>
<evidence type="ECO:0000313" key="6">
    <source>
        <dbReference type="Proteomes" id="UP000232875"/>
    </source>
</evidence>
<dbReference type="Gene3D" id="3.30.420.510">
    <property type="match status" value="1"/>
</dbReference>
<reference evidence="5 6" key="1">
    <citation type="submission" date="2017-10" db="EMBL/GenBank/DDBJ databases">
        <title>A novel species of cold-tolerant Malassezia isolated from bats.</title>
        <authorList>
            <person name="Lorch J.M."/>
            <person name="Palmer J.M."/>
            <person name="Vanderwolf K.J."/>
            <person name="Schmidt K.Z."/>
            <person name="Verant M.L."/>
            <person name="Weller T.J."/>
            <person name="Blehert D.S."/>
        </authorList>
    </citation>
    <scope>NUCLEOTIDE SEQUENCE [LARGE SCALE GENOMIC DNA]</scope>
    <source>
        <strain evidence="5 6">NWHC:44797-103</strain>
    </source>
</reference>
<dbReference type="FunFam" id="3.30.420.40:FF:000115">
    <property type="entry name" value="Pantothenate kinase PanK"/>
    <property type="match status" value="1"/>
</dbReference>
<feature type="region of interest" description="Disordered" evidence="4">
    <location>
        <begin position="484"/>
        <end position="503"/>
    </location>
</feature>
<dbReference type="OrthoDB" id="498611at2759"/>
<gene>
    <name evidence="5" type="ORF">MVES_002021</name>
</gene>
<feature type="compositionally biased region" description="Low complexity" evidence="4">
    <location>
        <begin position="485"/>
        <end position="497"/>
    </location>
</feature>
<evidence type="ECO:0008006" key="7">
    <source>
        <dbReference type="Google" id="ProtNLM"/>
    </source>
</evidence>
<keyword evidence="1" id="KW-0547">Nucleotide-binding</keyword>
<keyword evidence="3" id="KW-0173">Coenzyme A biosynthesis</keyword>
<dbReference type="AlphaFoldDB" id="A0A2N1JC06"/>
<dbReference type="CDD" id="cd24123">
    <property type="entry name" value="ASKHA_NBD_PanK-II_Pank4"/>
    <property type="match status" value="1"/>
</dbReference>
<dbReference type="GO" id="GO:0005524">
    <property type="term" value="F:ATP binding"/>
    <property type="evidence" value="ECO:0007669"/>
    <property type="project" value="UniProtKB-KW"/>
</dbReference>
<name>A0A2N1JC06_9BASI</name>
<dbReference type="STRING" id="2020962.A0A2N1JC06"/>
<evidence type="ECO:0000313" key="5">
    <source>
        <dbReference type="EMBL" id="PKI84073.1"/>
    </source>
</evidence>
<accession>A0A2N1JC06</accession>
<dbReference type="InterPro" id="IPR004567">
    <property type="entry name" value="Type_II_PanK"/>
</dbReference>
<evidence type="ECO:0000256" key="2">
    <source>
        <dbReference type="ARBA" id="ARBA00022840"/>
    </source>
</evidence>
<dbReference type="SUPFAM" id="SSF53067">
    <property type="entry name" value="Actin-like ATPase domain"/>
    <property type="match status" value="2"/>
</dbReference>
<dbReference type="GO" id="GO:0015937">
    <property type="term" value="P:coenzyme A biosynthetic process"/>
    <property type="evidence" value="ECO:0007669"/>
    <property type="project" value="UniProtKB-KW"/>
</dbReference>
<evidence type="ECO:0000256" key="1">
    <source>
        <dbReference type="ARBA" id="ARBA00022741"/>
    </source>
</evidence>
<dbReference type="GO" id="GO:0004594">
    <property type="term" value="F:pantothenate kinase activity"/>
    <property type="evidence" value="ECO:0007669"/>
    <property type="project" value="TreeGrafter"/>
</dbReference>
<evidence type="ECO:0000256" key="3">
    <source>
        <dbReference type="ARBA" id="ARBA00022993"/>
    </source>
</evidence>
<dbReference type="EMBL" id="KZ454990">
    <property type="protein sequence ID" value="PKI84073.1"/>
    <property type="molecule type" value="Genomic_DNA"/>
</dbReference>
<feature type="region of interest" description="Disordered" evidence="4">
    <location>
        <begin position="242"/>
        <end position="265"/>
    </location>
</feature>
<protein>
    <recommendedName>
        <fullName evidence="7">Pantothenate kinase</fullName>
    </recommendedName>
</protein>
<dbReference type="GO" id="GO:0005634">
    <property type="term" value="C:nucleus"/>
    <property type="evidence" value="ECO:0007669"/>
    <property type="project" value="TreeGrafter"/>
</dbReference>
<dbReference type="Gene3D" id="3.30.420.40">
    <property type="match status" value="1"/>
</dbReference>
<dbReference type="Proteomes" id="UP000232875">
    <property type="component" value="Unassembled WGS sequence"/>
</dbReference>
<evidence type="ECO:0000256" key="4">
    <source>
        <dbReference type="SAM" id="MobiDB-lite"/>
    </source>
</evidence>
<organism evidence="5 6">
    <name type="scientific">Malassezia vespertilionis</name>
    <dbReference type="NCBI Taxonomy" id="2020962"/>
    <lineage>
        <taxon>Eukaryota</taxon>
        <taxon>Fungi</taxon>
        <taxon>Dikarya</taxon>
        <taxon>Basidiomycota</taxon>
        <taxon>Ustilaginomycotina</taxon>
        <taxon>Malasseziomycetes</taxon>
        <taxon>Malasseziales</taxon>
        <taxon>Malasseziaceae</taxon>
        <taxon>Malassezia</taxon>
    </lineage>
</organism>
<dbReference type="GO" id="GO:0005829">
    <property type="term" value="C:cytosol"/>
    <property type="evidence" value="ECO:0007669"/>
    <property type="project" value="TreeGrafter"/>
</dbReference>
<dbReference type="PANTHER" id="PTHR12280">
    <property type="entry name" value="PANTOTHENATE KINASE"/>
    <property type="match status" value="1"/>
</dbReference>
<dbReference type="PANTHER" id="PTHR12280:SF20">
    <property type="entry name" value="4'-PHOSPHOPANTETHEINE PHOSPHATASE"/>
    <property type="match status" value="1"/>
</dbReference>
<dbReference type="Pfam" id="PF03630">
    <property type="entry name" value="Fumble"/>
    <property type="match status" value="1"/>
</dbReference>
<sequence length="617" mass="67556">MLEPPSVVPVEISLTTHGARIIDDEHNDPNGSVRDTHDIYLPNHVESISHIAVDIGGSLAKVVYFAHVQGLGSPQLSPSLAPKKSGFDKPVPHGTLSSAALLEDRANRRHVSSLDPRSLRRRSLPSRFPGGRLNFSKFETGNIQSCIDFLKDLIERSAKANQVDIVEMRRHVKLMATGGGAHFFYDDLEKQLGVEVLKEDEMDCLITGLNFMTFIPDEVFWYSDELVDYLYEGMHNVRNDSFPRADSSIPGETSESLPRPSPQPPIYKPVFESDPAPKLPCLLVNIGSGVSILKVDETGHFERVSGTSLGGGTLWGLLSLLTDANNFDEMLELCERGDNSNVDMLVGDIYGPVGLNQLGLKASTIASSFGKVFRWDRNEDKPEQGTGTGQSSRRARLRQEDICRSLLYAISNNIGQIAHLNAEKYKLDRIYFGGCFIRGHQATISTLSYAIRFWSKGRRRAYFLRHEGYLGAVGAWIHHIANERSSQPSDDSQSNSDVSEDGNMPTAMHINSLLAEALGGASLDAPAPHARSASSVERPRFASAQEVHDAVPMNATNMSVNALLENLALKDAEEISDDPASVASIMAQLDAANSVADTIETRVNSLLSKLGSILHDK</sequence>
<proteinExistence type="predicted"/>
<keyword evidence="6" id="KW-1185">Reference proteome</keyword>